<keyword evidence="4" id="KW-1185">Reference proteome</keyword>
<feature type="transmembrane region" description="Helical" evidence="2">
    <location>
        <begin position="143"/>
        <end position="163"/>
    </location>
</feature>
<feature type="transmembrane region" description="Helical" evidence="2">
    <location>
        <begin position="220"/>
        <end position="241"/>
    </location>
</feature>
<evidence type="ECO:0000313" key="3">
    <source>
        <dbReference type="EMBL" id="KAF1917898.1"/>
    </source>
</evidence>
<feature type="transmembrane region" description="Helical" evidence="2">
    <location>
        <begin position="184"/>
        <end position="208"/>
    </location>
</feature>
<sequence>MHPNQEVSKLAPYASLVLIVTLGFFLNRIYGDTYRKLNDNQRRGFINHHVAATAKIMMLISAAVPFLSIMSGKATLNTHAVGSKATYGDLLLVLFQVFTAMYIFELFFRAKLSIIAVCHHVGSVAMSAVAVSLAVNWENQPDATLEFIMCCLWGLFDIIAECWPHFAIILYRVYENDHKFLSKVMLSATIITLVGTIVETIVVMYFWASAWYRWTLAFKIVTPILHVVFAAAQLWGTKNFYSMWQSQKRKLQEKSDDVETGEVTSIISDNTSDKSGSRVTVKTE</sequence>
<feature type="transmembrane region" description="Helical" evidence="2">
    <location>
        <begin position="50"/>
        <end position="70"/>
    </location>
</feature>
<proteinExistence type="predicted"/>
<protein>
    <recommendedName>
        <fullName evidence="5">TLC domain-containing protein</fullName>
    </recommendedName>
</protein>
<keyword evidence="2" id="KW-0812">Transmembrane</keyword>
<feature type="compositionally biased region" description="Basic and acidic residues" evidence="1">
    <location>
        <begin position="271"/>
        <end position="284"/>
    </location>
</feature>
<name>A0A6A5QSS9_AMPQU</name>
<evidence type="ECO:0000256" key="1">
    <source>
        <dbReference type="SAM" id="MobiDB-lite"/>
    </source>
</evidence>
<feature type="region of interest" description="Disordered" evidence="1">
    <location>
        <begin position="252"/>
        <end position="284"/>
    </location>
</feature>
<feature type="transmembrane region" description="Helical" evidence="2">
    <location>
        <begin position="12"/>
        <end position="30"/>
    </location>
</feature>
<dbReference type="AlphaFoldDB" id="A0A6A5QSS9"/>
<accession>A0A6A5QSS9</accession>
<keyword evidence="2" id="KW-0472">Membrane</keyword>
<feature type="transmembrane region" description="Helical" evidence="2">
    <location>
        <begin position="115"/>
        <end position="137"/>
    </location>
</feature>
<dbReference type="EMBL" id="ML979134">
    <property type="protein sequence ID" value="KAF1917898.1"/>
    <property type="molecule type" value="Genomic_DNA"/>
</dbReference>
<evidence type="ECO:0000313" key="4">
    <source>
        <dbReference type="Proteomes" id="UP000800096"/>
    </source>
</evidence>
<gene>
    <name evidence="3" type="ORF">BDU57DRAFT_586480</name>
</gene>
<keyword evidence="2" id="KW-1133">Transmembrane helix</keyword>
<dbReference type="OrthoDB" id="10010954at2759"/>
<organism evidence="3 4">
    <name type="scientific">Ampelomyces quisqualis</name>
    <name type="common">Powdery mildew agent</name>
    <dbReference type="NCBI Taxonomy" id="50730"/>
    <lineage>
        <taxon>Eukaryota</taxon>
        <taxon>Fungi</taxon>
        <taxon>Dikarya</taxon>
        <taxon>Ascomycota</taxon>
        <taxon>Pezizomycotina</taxon>
        <taxon>Dothideomycetes</taxon>
        <taxon>Pleosporomycetidae</taxon>
        <taxon>Pleosporales</taxon>
        <taxon>Pleosporineae</taxon>
        <taxon>Phaeosphaeriaceae</taxon>
        <taxon>Ampelomyces</taxon>
    </lineage>
</organism>
<evidence type="ECO:0000256" key="2">
    <source>
        <dbReference type="SAM" id="Phobius"/>
    </source>
</evidence>
<dbReference type="Proteomes" id="UP000800096">
    <property type="component" value="Unassembled WGS sequence"/>
</dbReference>
<reference evidence="3" key="1">
    <citation type="journal article" date="2020" name="Stud. Mycol.">
        <title>101 Dothideomycetes genomes: a test case for predicting lifestyles and emergence of pathogens.</title>
        <authorList>
            <person name="Haridas S."/>
            <person name="Albert R."/>
            <person name="Binder M."/>
            <person name="Bloem J."/>
            <person name="Labutti K."/>
            <person name="Salamov A."/>
            <person name="Andreopoulos B."/>
            <person name="Baker S."/>
            <person name="Barry K."/>
            <person name="Bills G."/>
            <person name="Bluhm B."/>
            <person name="Cannon C."/>
            <person name="Castanera R."/>
            <person name="Culley D."/>
            <person name="Daum C."/>
            <person name="Ezra D."/>
            <person name="Gonzalez J."/>
            <person name="Henrissat B."/>
            <person name="Kuo A."/>
            <person name="Liang C."/>
            <person name="Lipzen A."/>
            <person name="Lutzoni F."/>
            <person name="Magnuson J."/>
            <person name="Mondo S."/>
            <person name="Nolan M."/>
            <person name="Ohm R."/>
            <person name="Pangilinan J."/>
            <person name="Park H.-J."/>
            <person name="Ramirez L."/>
            <person name="Alfaro M."/>
            <person name="Sun H."/>
            <person name="Tritt A."/>
            <person name="Yoshinaga Y."/>
            <person name="Zwiers L.-H."/>
            <person name="Turgeon B."/>
            <person name="Goodwin S."/>
            <person name="Spatafora J."/>
            <person name="Crous P."/>
            <person name="Grigoriev I."/>
        </authorList>
    </citation>
    <scope>NUCLEOTIDE SEQUENCE</scope>
    <source>
        <strain evidence="3">HMLAC05119</strain>
    </source>
</reference>
<evidence type="ECO:0008006" key="5">
    <source>
        <dbReference type="Google" id="ProtNLM"/>
    </source>
</evidence>
<feature type="transmembrane region" description="Helical" evidence="2">
    <location>
        <begin position="90"/>
        <end position="108"/>
    </location>
</feature>